<feature type="region of interest" description="Disordered" evidence="1">
    <location>
        <begin position="1"/>
        <end position="25"/>
    </location>
</feature>
<accession>A0A1I7UQA1</accession>
<sequence>MSHSNLMHVFGEKRKKRTKSKPGDGDCVLHVNSSVNTRRGLNTPFFIFTDHISDTFETKIEDDTIVEDVQTTIQQHFITFGSVTRNQVPLWSLLIFNHLTLAPNKLRTLVLD</sequence>
<reference evidence="3" key="1">
    <citation type="submission" date="2016-11" db="UniProtKB">
        <authorList>
            <consortium name="WormBaseParasite"/>
        </authorList>
    </citation>
    <scope>IDENTIFICATION</scope>
</reference>
<name>A0A1I7UQA1_9PELO</name>
<evidence type="ECO:0000313" key="2">
    <source>
        <dbReference type="Proteomes" id="UP000095282"/>
    </source>
</evidence>
<organism evidence="2 3">
    <name type="scientific">Caenorhabditis tropicalis</name>
    <dbReference type="NCBI Taxonomy" id="1561998"/>
    <lineage>
        <taxon>Eukaryota</taxon>
        <taxon>Metazoa</taxon>
        <taxon>Ecdysozoa</taxon>
        <taxon>Nematoda</taxon>
        <taxon>Chromadorea</taxon>
        <taxon>Rhabditida</taxon>
        <taxon>Rhabditina</taxon>
        <taxon>Rhabditomorpha</taxon>
        <taxon>Rhabditoidea</taxon>
        <taxon>Rhabditidae</taxon>
        <taxon>Peloderinae</taxon>
        <taxon>Caenorhabditis</taxon>
    </lineage>
</organism>
<dbReference type="AlphaFoldDB" id="A0A1I7UQA1"/>
<dbReference type="Proteomes" id="UP000095282">
    <property type="component" value="Unplaced"/>
</dbReference>
<evidence type="ECO:0000313" key="3">
    <source>
        <dbReference type="WBParaSite" id="Csp11.Scaffold630.g18268.t1"/>
    </source>
</evidence>
<keyword evidence="2" id="KW-1185">Reference proteome</keyword>
<dbReference type="WBParaSite" id="Csp11.Scaffold630.g18268.t1">
    <property type="protein sequence ID" value="Csp11.Scaffold630.g18268.t1"/>
    <property type="gene ID" value="Csp11.Scaffold630.g18268"/>
</dbReference>
<proteinExistence type="predicted"/>
<evidence type="ECO:0000256" key="1">
    <source>
        <dbReference type="SAM" id="MobiDB-lite"/>
    </source>
</evidence>
<protein>
    <submittedName>
        <fullName evidence="3">Uncharacterized protein</fullName>
    </submittedName>
</protein>